<protein>
    <submittedName>
        <fullName evidence="3">Thrombospondin-type laminin G domain and EAR repeats a</fullName>
    </submittedName>
</protein>
<organism evidence="3 4">
    <name type="scientific">Eptatretus burgeri</name>
    <name type="common">Inshore hagfish</name>
    <dbReference type="NCBI Taxonomy" id="7764"/>
    <lineage>
        <taxon>Eukaryota</taxon>
        <taxon>Metazoa</taxon>
        <taxon>Chordata</taxon>
        <taxon>Craniata</taxon>
        <taxon>Vertebrata</taxon>
        <taxon>Cyclostomata</taxon>
        <taxon>Myxini</taxon>
        <taxon>Myxiniformes</taxon>
        <taxon>Myxinidae</taxon>
        <taxon>Eptatretinae</taxon>
        <taxon>Eptatretus</taxon>
    </lineage>
</organism>
<evidence type="ECO:0000256" key="1">
    <source>
        <dbReference type="ARBA" id="ARBA00022729"/>
    </source>
</evidence>
<dbReference type="GeneTree" id="ENSGT00510000047718"/>
<keyword evidence="4" id="KW-1185">Reference proteome</keyword>
<name>A0A8C4Q7T2_EPTBU</name>
<evidence type="ECO:0000313" key="3">
    <source>
        <dbReference type="Ensembl" id="ENSEBUP00000011341.1"/>
    </source>
</evidence>
<dbReference type="GO" id="GO:0007165">
    <property type="term" value="P:signal transduction"/>
    <property type="evidence" value="ECO:0007669"/>
    <property type="project" value="TreeGrafter"/>
</dbReference>
<dbReference type="InterPro" id="IPR005492">
    <property type="entry name" value="EPTP"/>
</dbReference>
<dbReference type="AlphaFoldDB" id="A0A8C4Q7T2"/>
<reference evidence="3" key="2">
    <citation type="submission" date="2025-09" db="UniProtKB">
        <authorList>
            <consortium name="Ensembl"/>
        </authorList>
    </citation>
    <scope>IDENTIFICATION</scope>
</reference>
<accession>A0A8C4Q7T2</accession>
<proteinExistence type="predicted"/>
<dbReference type="Proteomes" id="UP000694388">
    <property type="component" value="Unplaced"/>
</dbReference>
<evidence type="ECO:0000313" key="4">
    <source>
        <dbReference type="Proteomes" id="UP000694388"/>
    </source>
</evidence>
<evidence type="ECO:0000256" key="2">
    <source>
        <dbReference type="ARBA" id="ARBA00022737"/>
    </source>
</evidence>
<dbReference type="PANTHER" id="PTHR15261:SF4">
    <property type="entry name" value="THROMBOSPONDIN-TYPE LAMININ G DOMAIN AND EAR REPEAT-CONTAINING PROTEIN"/>
    <property type="match status" value="1"/>
</dbReference>
<dbReference type="Pfam" id="PF03736">
    <property type="entry name" value="EPTP"/>
    <property type="match status" value="6"/>
</dbReference>
<keyword evidence="1" id="KW-0732">Signal</keyword>
<dbReference type="InterPro" id="IPR009039">
    <property type="entry name" value="EAR"/>
</dbReference>
<dbReference type="OMA" id="YSHLYIW"/>
<reference evidence="3" key="1">
    <citation type="submission" date="2025-08" db="UniProtKB">
        <authorList>
            <consortium name="Ensembl"/>
        </authorList>
    </citation>
    <scope>IDENTIFICATION</scope>
</reference>
<sequence>MDCGVTMSRTLKTSFPAELSTSSTTVHVGNRGRRKGTFTGLLRQLVLLPGADAVRIICPSTNPATAELHVPHSLLATSPLRPGEDERFEMKLRLTLREEESCRMASAGIMWFDSHRRVIQVCDGKAWVSLYATKQLSYVEEYGKLLTDGRTRDIEIFRIDGVGLFAAAASENSGSGSTIFKWDNGTFHQHQVISTEHAQKWEFFTIGRDIFLAVANLGGEKESRKRSSVVYRWNRRLQLFLPHQHLHTNGARDVEAFRLQGSTYLVVANHIKEHKHVTESIIYKWNCNRRRFEEHQAIVTSGAYDWEFFSVGAFSFLVVANSFNGSSTHVDSAIYVLQGERFVLFQTIKTRGATDWEPFTIDERHFLAVANSVSFTPPASGLSEYVINSTIYELDLAQLMFVKFQDILTYSATDWEFFTVGDDSFLIVANSFDGSSNMVDSIIYRWQGYERFVPVHHLPTTACADWEKVDVGEESFLLFANAKSKSSSVLRLKVA</sequence>
<dbReference type="PANTHER" id="PTHR15261">
    <property type="entry name" value="THROMBOSPONDIN-TYPE LAMININ G DOMAIN AND EAR REPEAT-CONTAINING"/>
    <property type="match status" value="1"/>
</dbReference>
<dbReference type="PROSITE" id="PS50912">
    <property type="entry name" value="EAR"/>
    <property type="match status" value="6"/>
</dbReference>
<keyword evidence="2" id="KW-0677">Repeat</keyword>
<dbReference type="Ensembl" id="ENSEBUT00000011908.1">
    <property type="protein sequence ID" value="ENSEBUP00000011341.1"/>
    <property type="gene ID" value="ENSEBUG00000007282.1"/>
</dbReference>